<name>A0A939NLA5_KLEPN</name>
<evidence type="ECO:0000256" key="2">
    <source>
        <dbReference type="ARBA" id="ARBA00023136"/>
    </source>
</evidence>
<comment type="subcellular location">
    <subcellularLocation>
        <location evidence="1">Cell outer membrane</location>
    </subcellularLocation>
</comment>
<evidence type="ECO:0000313" key="4">
    <source>
        <dbReference type="EMBL" id="MBO2025461.1"/>
    </source>
</evidence>
<comment type="caution">
    <text evidence="4">The sequence shown here is derived from an EMBL/GenBank/DDBJ whole genome shotgun (WGS) entry which is preliminary data.</text>
</comment>
<evidence type="ECO:0000256" key="3">
    <source>
        <dbReference type="ARBA" id="ARBA00023237"/>
    </source>
</evidence>
<gene>
    <name evidence="4" type="ORF">J4733_06415</name>
</gene>
<proteinExistence type="predicted"/>
<protein>
    <recommendedName>
        <fullName evidence="6">TonB-dependent hemin, ferrichrome receptor</fullName>
    </recommendedName>
</protein>
<reference evidence="4" key="1">
    <citation type="submission" date="2021-03" db="EMBL/GenBank/DDBJ databases">
        <title>Molecular epidemiology and mechanisms of colistin and carbapenem resistance in Enterobacteriaceae from clinical isolates, the environment and porcine samples in Pretoria, South Africa.</title>
        <authorList>
            <person name="Bogoshi D."/>
            <person name="Mbelle N.M."/>
            <person name="Naidoo V."/>
            <person name="Osei Sekyere J."/>
        </authorList>
    </citation>
    <scope>NUCLEOTIDE SEQUENCE</scope>
    <source>
        <strain evidence="4">C029</strain>
    </source>
</reference>
<dbReference type="InterPro" id="IPR036942">
    <property type="entry name" value="Beta-barrel_TonB_sf"/>
</dbReference>
<dbReference type="GO" id="GO:0009279">
    <property type="term" value="C:cell outer membrane"/>
    <property type="evidence" value="ECO:0007669"/>
    <property type="project" value="UniProtKB-SubCell"/>
</dbReference>
<evidence type="ECO:0000256" key="1">
    <source>
        <dbReference type="ARBA" id="ARBA00004442"/>
    </source>
</evidence>
<sequence length="164" mass="18967">MTVAGGDEFLRGILVYSRRDGQETENNSGTVDAYPANWHSDAFLASGIWQPNDEHKLTSTFDYYHKTNHTHYDTRDSSGNSTIGTANQTSQTRRWGLSLKDDWTPMNDYLDSVSTKIYYQHTEAHDWTYMPDSVTRRMQTVNSNYDTDTRACRPRWRKPRAATI</sequence>
<dbReference type="Gene3D" id="2.40.170.20">
    <property type="entry name" value="TonB-dependent receptor, beta-barrel domain"/>
    <property type="match status" value="1"/>
</dbReference>
<dbReference type="Proteomes" id="UP000664267">
    <property type="component" value="Unassembled WGS sequence"/>
</dbReference>
<keyword evidence="2" id="KW-0472">Membrane</keyword>
<dbReference type="EMBL" id="JAGETN010000011">
    <property type="protein sequence ID" value="MBO2025461.1"/>
    <property type="molecule type" value="Genomic_DNA"/>
</dbReference>
<evidence type="ECO:0000313" key="5">
    <source>
        <dbReference type="Proteomes" id="UP000664267"/>
    </source>
</evidence>
<organism evidence="4 5">
    <name type="scientific">Klebsiella pneumoniae</name>
    <dbReference type="NCBI Taxonomy" id="573"/>
    <lineage>
        <taxon>Bacteria</taxon>
        <taxon>Pseudomonadati</taxon>
        <taxon>Pseudomonadota</taxon>
        <taxon>Gammaproteobacteria</taxon>
        <taxon>Enterobacterales</taxon>
        <taxon>Enterobacteriaceae</taxon>
        <taxon>Klebsiella/Raoultella group</taxon>
        <taxon>Klebsiella</taxon>
        <taxon>Klebsiella pneumoniae complex</taxon>
    </lineage>
</organism>
<accession>A0A939NLA5</accession>
<keyword evidence="3" id="KW-0998">Cell outer membrane</keyword>
<evidence type="ECO:0008006" key="6">
    <source>
        <dbReference type="Google" id="ProtNLM"/>
    </source>
</evidence>
<dbReference type="AlphaFoldDB" id="A0A939NLA5"/>
<dbReference type="SUPFAM" id="SSF56935">
    <property type="entry name" value="Porins"/>
    <property type="match status" value="1"/>
</dbReference>